<reference evidence="3" key="1">
    <citation type="submission" date="2024-07" db="EMBL/GenBank/DDBJ databases">
        <title>Two chromosome-level genome assemblies of Korean endemic species Abeliophyllum distichum and Forsythia ovata (Oleaceae).</title>
        <authorList>
            <person name="Jang H."/>
        </authorList>
    </citation>
    <scope>NUCLEOTIDE SEQUENCE [LARGE SCALE GENOMIC DNA]</scope>
</reference>
<dbReference type="EMBL" id="JBFOLJ010000013">
    <property type="protein sequence ID" value="KAL2483015.1"/>
    <property type="molecule type" value="Genomic_DNA"/>
</dbReference>
<feature type="region of interest" description="Disordered" evidence="1">
    <location>
        <begin position="84"/>
        <end position="103"/>
    </location>
</feature>
<keyword evidence="3" id="KW-1185">Reference proteome</keyword>
<comment type="caution">
    <text evidence="2">The sequence shown here is derived from an EMBL/GenBank/DDBJ whole genome shotgun (WGS) entry which is preliminary data.</text>
</comment>
<dbReference type="AlphaFoldDB" id="A0ABD1R3L0"/>
<proteinExistence type="predicted"/>
<protein>
    <submittedName>
        <fullName evidence="2">Uncharacterized protein</fullName>
    </submittedName>
</protein>
<evidence type="ECO:0000313" key="2">
    <source>
        <dbReference type="EMBL" id="KAL2483015.1"/>
    </source>
</evidence>
<organism evidence="2 3">
    <name type="scientific">Forsythia ovata</name>
    <dbReference type="NCBI Taxonomy" id="205694"/>
    <lineage>
        <taxon>Eukaryota</taxon>
        <taxon>Viridiplantae</taxon>
        <taxon>Streptophyta</taxon>
        <taxon>Embryophyta</taxon>
        <taxon>Tracheophyta</taxon>
        <taxon>Spermatophyta</taxon>
        <taxon>Magnoliopsida</taxon>
        <taxon>eudicotyledons</taxon>
        <taxon>Gunneridae</taxon>
        <taxon>Pentapetalae</taxon>
        <taxon>asterids</taxon>
        <taxon>lamiids</taxon>
        <taxon>Lamiales</taxon>
        <taxon>Oleaceae</taxon>
        <taxon>Forsythieae</taxon>
        <taxon>Forsythia</taxon>
    </lineage>
</organism>
<name>A0ABD1R3L0_9LAMI</name>
<dbReference type="Proteomes" id="UP001604277">
    <property type="component" value="Unassembled WGS sequence"/>
</dbReference>
<gene>
    <name evidence="2" type="ORF">Fot_44459</name>
</gene>
<accession>A0ABD1R3L0</accession>
<evidence type="ECO:0000256" key="1">
    <source>
        <dbReference type="SAM" id="MobiDB-lite"/>
    </source>
</evidence>
<evidence type="ECO:0000313" key="3">
    <source>
        <dbReference type="Proteomes" id="UP001604277"/>
    </source>
</evidence>
<sequence length="103" mass="11821">MEEGSTFFLLNIEADGEDRDTKQSHLERGHVRESTQLRHLGNILKSRHQAVDPLAYPSHVEKVYFSQHGREHRSSRFARIFSKLGSTGTPGVKPHPPYMKKIK</sequence>